<dbReference type="FunFam" id="3.40.50.2300:FF:000001">
    <property type="entry name" value="DNA-binding response regulator PhoB"/>
    <property type="match status" value="1"/>
</dbReference>
<evidence type="ECO:0000256" key="1">
    <source>
        <dbReference type="ARBA" id="ARBA00022553"/>
    </source>
</evidence>
<dbReference type="GO" id="GO:0000156">
    <property type="term" value="F:phosphorelay response regulator activity"/>
    <property type="evidence" value="ECO:0007669"/>
    <property type="project" value="TreeGrafter"/>
</dbReference>
<dbReference type="GO" id="GO:0032993">
    <property type="term" value="C:protein-DNA complex"/>
    <property type="evidence" value="ECO:0007669"/>
    <property type="project" value="TreeGrafter"/>
</dbReference>
<dbReference type="SMART" id="SM00448">
    <property type="entry name" value="REC"/>
    <property type="match status" value="1"/>
</dbReference>
<dbReference type="Proteomes" id="UP001157946">
    <property type="component" value="Unassembled WGS sequence"/>
</dbReference>
<dbReference type="Gene3D" id="6.10.250.690">
    <property type="match status" value="1"/>
</dbReference>
<dbReference type="InterPro" id="IPR001867">
    <property type="entry name" value="OmpR/PhoB-type_DNA-bd"/>
</dbReference>
<keyword evidence="1 6" id="KW-0597">Phosphoprotein</keyword>
<evidence type="ECO:0000256" key="4">
    <source>
        <dbReference type="ARBA" id="ARBA00023125"/>
    </source>
</evidence>
<keyword evidence="5" id="KW-0804">Transcription</keyword>
<evidence type="ECO:0000256" key="5">
    <source>
        <dbReference type="ARBA" id="ARBA00023163"/>
    </source>
</evidence>
<dbReference type="SMART" id="SM00862">
    <property type="entry name" value="Trans_reg_C"/>
    <property type="match status" value="1"/>
</dbReference>
<keyword evidence="11" id="KW-1185">Reference proteome</keyword>
<sequence length="226" mass="26016">MSRNVLLVEDEGNIARFLQLELEYEGYRVTVALTGRKALELWETGQWDMLILDVMLPDLSGVEICRRIRGQSQVPIIMLTARDAVPDRVSGLDAGADDYLTKPFAIEELLARMRAIERRQSQWSQPLTKLTLDPLVVLLEERTVTVAGKELKLTTREFDLLAYLMQNKNHVLTREMILDKVWGYSYTGDTNVVDVYIRYLRVKLEQMGCQNIIETVRGVGYVIREH</sequence>
<dbReference type="GO" id="GO:0005829">
    <property type="term" value="C:cytosol"/>
    <property type="evidence" value="ECO:0007669"/>
    <property type="project" value="TreeGrafter"/>
</dbReference>
<evidence type="ECO:0000256" key="6">
    <source>
        <dbReference type="PROSITE-ProRule" id="PRU00169"/>
    </source>
</evidence>
<dbReference type="Pfam" id="PF00072">
    <property type="entry name" value="Response_reg"/>
    <property type="match status" value="1"/>
</dbReference>
<keyword evidence="2" id="KW-0902">Two-component regulatory system</keyword>
<dbReference type="CDD" id="cd17624">
    <property type="entry name" value="REC_OmpR_PmrA-like"/>
    <property type="match status" value="1"/>
</dbReference>
<dbReference type="RefSeq" id="WP_284724652.1">
    <property type="nucleotide sequence ID" value="NZ_FXTU01000011.1"/>
</dbReference>
<evidence type="ECO:0000259" key="9">
    <source>
        <dbReference type="PROSITE" id="PS51755"/>
    </source>
</evidence>
<evidence type="ECO:0000256" key="2">
    <source>
        <dbReference type="ARBA" id="ARBA00023012"/>
    </source>
</evidence>
<dbReference type="GO" id="GO:0000976">
    <property type="term" value="F:transcription cis-regulatory region binding"/>
    <property type="evidence" value="ECO:0007669"/>
    <property type="project" value="TreeGrafter"/>
</dbReference>
<evidence type="ECO:0000313" key="10">
    <source>
        <dbReference type="EMBL" id="SMP34574.1"/>
    </source>
</evidence>
<dbReference type="PROSITE" id="PS51755">
    <property type="entry name" value="OMPR_PHOB"/>
    <property type="match status" value="1"/>
</dbReference>
<dbReference type="SUPFAM" id="SSF52172">
    <property type="entry name" value="CheY-like"/>
    <property type="match status" value="1"/>
</dbReference>
<dbReference type="CDD" id="cd00383">
    <property type="entry name" value="trans_reg_C"/>
    <property type="match status" value="1"/>
</dbReference>
<organism evidence="10 11">
    <name type="scientific">Laceyella tengchongensis</name>
    <dbReference type="NCBI Taxonomy" id="574699"/>
    <lineage>
        <taxon>Bacteria</taxon>
        <taxon>Bacillati</taxon>
        <taxon>Bacillota</taxon>
        <taxon>Bacilli</taxon>
        <taxon>Bacillales</taxon>
        <taxon>Thermoactinomycetaceae</taxon>
        <taxon>Laceyella</taxon>
    </lineage>
</organism>
<dbReference type="Pfam" id="PF00486">
    <property type="entry name" value="Trans_reg_C"/>
    <property type="match status" value="1"/>
</dbReference>
<evidence type="ECO:0000313" key="11">
    <source>
        <dbReference type="Proteomes" id="UP001157946"/>
    </source>
</evidence>
<gene>
    <name evidence="10" type="ORF">SAMN06265361_11167</name>
</gene>
<feature type="domain" description="Response regulatory" evidence="8">
    <location>
        <begin position="4"/>
        <end position="117"/>
    </location>
</feature>
<dbReference type="FunFam" id="1.10.10.10:FF:000005">
    <property type="entry name" value="Two-component system response regulator"/>
    <property type="match status" value="1"/>
</dbReference>
<dbReference type="AlphaFoldDB" id="A0AA46AH61"/>
<dbReference type="InterPro" id="IPR039420">
    <property type="entry name" value="WalR-like"/>
</dbReference>
<feature type="domain" description="OmpR/PhoB-type" evidence="9">
    <location>
        <begin position="127"/>
        <end position="225"/>
    </location>
</feature>
<protein>
    <submittedName>
        <fullName evidence="10">Two component transcriptional regulator, winged helix family</fullName>
    </submittedName>
</protein>
<proteinExistence type="predicted"/>
<evidence type="ECO:0000259" key="8">
    <source>
        <dbReference type="PROSITE" id="PS50110"/>
    </source>
</evidence>
<dbReference type="InterPro" id="IPR001789">
    <property type="entry name" value="Sig_transdc_resp-reg_receiver"/>
</dbReference>
<evidence type="ECO:0000256" key="3">
    <source>
        <dbReference type="ARBA" id="ARBA00023015"/>
    </source>
</evidence>
<dbReference type="PANTHER" id="PTHR48111">
    <property type="entry name" value="REGULATOR OF RPOS"/>
    <property type="match status" value="1"/>
</dbReference>
<comment type="caution">
    <text evidence="10">The sequence shown here is derived from an EMBL/GenBank/DDBJ whole genome shotgun (WGS) entry which is preliminary data.</text>
</comment>
<dbReference type="Gene3D" id="1.10.10.10">
    <property type="entry name" value="Winged helix-like DNA-binding domain superfamily/Winged helix DNA-binding domain"/>
    <property type="match status" value="1"/>
</dbReference>
<feature type="DNA-binding region" description="OmpR/PhoB-type" evidence="7">
    <location>
        <begin position="127"/>
        <end position="225"/>
    </location>
</feature>
<dbReference type="PROSITE" id="PS50110">
    <property type="entry name" value="RESPONSE_REGULATORY"/>
    <property type="match status" value="1"/>
</dbReference>
<accession>A0AA46AH61</accession>
<feature type="modified residue" description="4-aspartylphosphate" evidence="6">
    <location>
        <position position="53"/>
    </location>
</feature>
<dbReference type="InterPro" id="IPR011006">
    <property type="entry name" value="CheY-like_superfamily"/>
</dbReference>
<keyword evidence="4 7" id="KW-0238">DNA-binding</keyword>
<dbReference type="GO" id="GO:0006355">
    <property type="term" value="P:regulation of DNA-templated transcription"/>
    <property type="evidence" value="ECO:0007669"/>
    <property type="project" value="InterPro"/>
</dbReference>
<evidence type="ECO:0000256" key="7">
    <source>
        <dbReference type="PROSITE-ProRule" id="PRU01091"/>
    </source>
</evidence>
<keyword evidence="3" id="KW-0805">Transcription regulation</keyword>
<dbReference type="InterPro" id="IPR036388">
    <property type="entry name" value="WH-like_DNA-bd_sf"/>
</dbReference>
<name>A0AA46AH61_9BACL</name>
<dbReference type="Gene3D" id="3.40.50.2300">
    <property type="match status" value="1"/>
</dbReference>
<reference evidence="10" key="1">
    <citation type="submission" date="2017-05" db="EMBL/GenBank/DDBJ databases">
        <authorList>
            <person name="Varghese N."/>
            <person name="Submissions S."/>
        </authorList>
    </citation>
    <scope>NUCLEOTIDE SEQUENCE</scope>
    <source>
        <strain evidence="10">DSM 45262</strain>
    </source>
</reference>
<dbReference type="PANTHER" id="PTHR48111:SF22">
    <property type="entry name" value="REGULATOR OF RPOS"/>
    <property type="match status" value="1"/>
</dbReference>
<dbReference type="EMBL" id="FXTU01000011">
    <property type="protein sequence ID" value="SMP34574.1"/>
    <property type="molecule type" value="Genomic_DNA"/>
</dbReference>